<dbReference type="GO" id="GO:0032259">
    <property type="term" value="P:methylation"/>
    <property type="evidence" value="ECO:0007669"/>
    <property type="project" value="UniProtKB-KW"/>
</dbReference>
<dbReference type="Proteomes" id="UP000003028">
    <property type="component" value="Unassembled WGS sequence"/>
</dbReference>
<dbReference type="Pfam" id="PF08241">
    <property type="entry name" value="Methyltransf_11"/>
    <property type="match status" value="1"/>
</dbReference>
<keyword evidence="1" id="KW-0479">Metal-binding</keyword>
<evidence type="ECO:0000313" key="6">
    <source>
        <dbReference type="Proteomes" id="UP000003028"/>
    </source>
</evidence>
<dbReference type="InterPro" id="IPR048647">
    <property type="entry name" value="RlmA_N"/>
</dbReference>
<feature type="binding site" evidence="1">
    <location>
        <position position="15"/>
    </location>
    <ligand>
        <name>Zn(2+)</name>
        <dbReference type="ChEBI" id="CHEBI:29105"/>
    </ligand>
</feature>
<name>E7FY19_ERYRH</name>
<dbReference type="InterPro" id="IPR029063">
    <property type="entry name" value="SAM-dependent_MTases_sf"/>
</dbReference>
<evidence type="ECO:0000259" key="4">
    <source>
        <dbReference type="Pfam" id="PF21302"/>
    </source>
</evidence>
<comment type="caution">
    <text evidence="5">The sequence shown here is derived from an EMBL/GenBank/DDBJ whole genome shotgun (WGS) entry which is preliminary data.</text>
</comment>
<evidence type="ECO:0000256" key="2">
    <source>
        <dbReference type="PIRSR" id="PIRSR018249-2"/>
    </source>
</evidence>
<gene>
    <name evidence="5" type="primary">rrmA</name>
    <name evidence="5" type="ORF">HMPREF0357_11546</name>
</gene>
<feature type="domain" description="23S rRNA (guanine(745)-N(1))-methyltransferase N-terminal" evidence="4">
    <location>
        <begin position="13"/>
        <end position="52"/>
    </location>
</feature>
<keyword evidence="5" id="KW-0489">Methyltransferase</keyword>
<dbReference type="InterPro" id="IPR013216">
    <property type="entry name" value="Methyltransf_11"/>
</dbReference>
<dbReference type="EMBL" id="ACLK02000003">
    <property type="protein sequence ID" value="EFY08393.1"/>
    <property type="molecule type" value="Genomic_DNA"/>
</dbReference>
<evidence type="ECO:0000259" key="3">
    <source>
        <dbReference type="Pfam" id="PF08241"/>
    </source>
</evidence>
<feature type="binding site" evidence="2">
    <location>
        <position position="77"/>
    </location>
    <ligand>
        <name>S-adenosyl-L-methionine</name>
        <dbReference type="ChEBI" id="CHEBI:59789"/>
    </ligand>
</feature>
<feature type="binding site" evidence="2">
    <location>
        <position position="188"/>
    </location>
    <ligand>
        <name>S-adenosyl-L-methionine</name>
        <dbReference type="ChEBI" id="CHEBI:59789"/>
    </ligand>
</feature>
<feature type="binding site" evidence="1">
    <location>
        <position position="35"/>
    </location>
    <ligand>
        <name>Zn(2+)</name>
        <dbReference type="ChEBI" id="CHEBI:29105"/>
    </ligand>
</feature>
<keyword evidence="2" id="KW-0949">S-adenosyl-L-methionine</keyword>
<dbReference type="GO" id="GO:0046872">
    <property type="term" value="F:metal ion binding"/>
    <property type="evidence" value="ECO:0007669"/>
    <property type="project" value="UniProtKB-KW"/>
</dbReference>
<dbReference type="SUPFAM" id="SSF53335">
    <property type="entry name" value="S-adenosyl-L-methionine-dependent methyltransferases"/>
    <property type="match status" value="1"/>
</dbReference>
<protein>
    <submittedName>
        <fullName evidence="5">Methyltransferase domain protein</fullName>
    </submittedName>
</protein>
<keyword evidence="1" id="KW-0862">Zinc</keyword>
<dbReference type="InterPro" id="IPR016718">
    <property type="entry name" value="rRNA_m1G-MeTrfase_A_prd"/>
</dbReference>
<evidence type="ECO:0000313" key="5">
    <source>
        <dbReference type="EMBL" id="EFY08393.1"/>
    </source>
</evidence>
<dbReference type="GO" id="GO:0008757">
    <property type="term" value="F:S-adenosylmethionine-dependent methyltransferase activity"/>
    <property type="evidence" value="ECO:0007669"/>
    <property type="project" value="InterPro"/>
</dbReference>
<feature type="binding site" evidence="1">
    <location>
        <position position="31"/>
    </location>
    <ligand>
        <name>Zn(2+)</name>
        <dbReference type="ChEBI" id="CHEBI:29105"/>
    </ligand>
</feature>
<proteinExistence type="predicted"/>
<dbReference type="CDD" id="cd02440">
    <property type="entry name" value="AdoMet_MTases"/>
    <property type="match status" value="1"/>
</dbReference>
<accession>E7FY19</accession>
<feature type="domain" description="Methyltransferase type 11" evidence="3">
    <location>
        <begin position="97"/>
        <end position="180"/>
    </location>
</feature>
<dbReference type="Pfam" id="PF21302">
    <property type="entry name" value="Zn_ribbon_RlmA"/>
    <property type="match status" value="1"/>
</dbReference>
<keyword evidence="6" id="KW-1185">Reference proteome</keyword>
<keyword evidence="5" id="KW-0808">Transferase</keyword>
<dbReference type="STRING" id="1648.A2I91_08665"/>
<sequence>MYLSKAGIYMTYFKCPNCGQALEEQDRSYVCSKGHQFDRAKSGYVNLLMSQKDKMKQHGDDKQMVRARRDFLDKGYYGLLLEQIKNVFDKFSCKQILDAGCGECWYTESLLKPERTVYGVDISKNAVDLGSKRNSDLTLAVGSTFDLPLISDSFDGCLSVFAPFKIEEILRVLKEDGIFIQVFPLANHLMELKEIVYDKPYANDVDVKMYEGFQLLDVMQIKGPIEITSTEDILNVFAMTPYAHRTPKENIERLTQYSHLNVGLEFGLAIYRKETL</sequence>
<evidence type="ECO:0000256" key="1">
    <source>
        <dbReference type="PIRSR" id="PIRSR018249-1"/>
    </source>
</evidence>
<dbReference type="PIRSF" id="PIRSF018249">
    <property type="entry name" value="MyrA_prd"/>
    <property type="match status" value="1"/>
</dbReference>
<feature type="binding site" evidence="1">
    <location>
        <position position="18"/>
    </location>
    <ligand>
        <name>Zn(2+)</name>
        <dbReference type="ChEBI" id="CHEBI:29105"/>
    </ligand>
</feature>
<dbReference type="Gene3D" id="3.40.50.150">
    <property type="entry name" value="Vaccinia Virus protein VP39"/>
    <property type="match status" value="1"/>
</dbReference>
<dbReference type="AlphaFoldDB" id="E7FY19"/>
<organism evidence="5 6">
    <name type="scientific">Erysipelothrix rhusiopathiae ATCC 19414</name>
    <dbReference type="NCBI Taxonomy" id="525280"/>
    <lineage>
        <taxon>Bacteria</taxon>
        <taxon>Bacillati</taxon>
        <taxon>Bacillota</taxon>
        <taxon>Erysipelotrichia</taxon>
        <taxon>Erysipelotrichales</taxon>
        <taxon>Erysipelotrichaceae</taxon>
        <taxon>Erysipelothrix</taxon>
    </lineage>
</organism>
<reference evidence="5" key="1">
    <citation type="submission" date="2011-01" db="EMBL/GenBank/DDBJ databases">
        <authorList>
            <person name="Muzny D."/>
            <person name="Qin X."/>
            <person name="Buhay C."/>
            <person name="Dugan-Rocha S."/>
            <person name="Ding Y."/>
            <person name="Chen G."/>
            <person name="Hawes A."/>
            <person name="Holder M."/>
            <person name="Jhangiani S."/>
            <person name="Johnson A."/>
            <person name="Khan Z."/>
            <person name="Li Z."/>
            <person name="Liu W."/>
            <person name="Liu X."/>
            <person name="Perez L."/>
            <person name="Shen H."/>
            <person name="Wang Q."/>
            <person name="Watt J."/>
            <person name="Xi L."/>
            <person name="Xin Y."/>
            <person name="Zhou J."/>
            <person name="Deng J."/>
            <person name="Jiang H."/>
            <person name="Liu Y."/>
            <person name="Qu J."/>
            <person name="Song X.-Z."/>
            <person name="Zhang L."/>
            <person name="Villasana D."/>
            <person name="Johnson A."/>
            <person name="Liu J."/>
            <person name="Liyanage D."/>
            <person name="Lorensuhewa L."/>
            <person name="Robinson T."/>
            <person name="Song A."/>
            <person name="Song B.-B."/>
            <person name="Dinh H."/>
            <person name="Thornton R."/>
            <person name="Coyle M."/>
            <person name="Francisco L."/>
            <person name="Jackson L."/>
            <person name="Javaid M."/>
            <person name="Korchina V."/>
            <person name="Kovar C."/>
            <person name="Mata R."/>
            <person name="Mathew T."/>
            <person name="Ngo R."/>
            <person name="Nguyen L."/>
            <person name="Nguyen N."/>
            <person name="Okwuonu G."/>
            <person name="Ongeri F."/>
            <person name="Pham C."/>
            <person name="Simmons D."/>
            <person name="Wilczek-Boney K."/>
            <person name="Hale W."/>
            <person name="Jakkamsetti A."/>
            <person name="Pham P."/>
            <person name="Ruth R."/>
            <person name="San Lucas F."/>
            <person name="Warren J."/>
            <person name="Zhang J."/>
            <person name="Zhao Z."/>
            <person name="Zhou C."/>
            <person name="Zhu D."/>
            <person name="Lee S."/>
            <person name="Bess C."/>
            <person name="Blankenburg K."/>
            <person name="Forbes L."/>
            <person name="Fu Q."/>
            <person name="Gubbala S."/>
            <person name="Hirani K."/>
            <person name="Jayaseelan J.C."/>
            <person name="Lara F."/>
            <person name="Munidasa M."/>
            <person name="Palculict T."/>
            <person name="Patil S."/>
            <person name="Pu L.-L."/>
            <person name="Saada N."/>
            <person name="Tang L."/>
            <person name="Weissenberger G."/>
            <person name="Zhu Y."/>
            <person name="Hemphill L."/>
            <person name="Shang Y."/>
            <person name="Youmans B."/>
            <person name="Ayvaz T."/>
            <person name="Ross M."/>
            <person name="Santibanez J."/>
            <person name="Aqrawi P."/>
            <person name="Gross S."/>
            <person name="Joshi V."/>
            <person name="Fowler G."/>
            <person name="Nazareth L."/>
            <person name="Reid J."/>
            <person name="Worley K."/>
            <person name="Petrosino J."/>
            <person name="Highlander S."/>
            <person name="Gibbs R."/>
        </authorList>
    </citation>
    <scope>NUCLEOTIDE SEQUENCE [LARGE SCALE GENOMIC DNA]</scope>
    <source>
        <strain evidence="5">ATCC 19414</strain>
    </source>
</reference>